<comment type="similarity">
    <text evidence="1">Belongs to the plant acyltransferase family.</text>
</comment>
<proteinExistence type="inferred from homology"/>
<gene>
    <name evidence="2" type="ORF">F511_01216</name>
</gene>
<evidence type="ECO:0000313" key="3">
    <source>
        <dbReference type="Proteomes" id="UP000250235"/>
    </source>
</evidence>
<dbReference type="OrthoDB" id="671439at2759"/>
<evidence type="ECO:0000256" key="1">
    <source>
        <dbReference type="ARBA" id="ARBA00009861"/>
    </source>
</evidence>
<name>A0A2Z7BUJ9_9LAMI</name>
<protein>
    <submittedName>
        <fullName evidence="2">Omega-hydroxypalmitate O-feruloyl transferase</fullName>
    </submittedName>
</protein>
<dbReference type="Proteomes" id="UP000250235">
    <property type="component" value="Unassembled WGS sequence"/>
</dbReference>
<reference evidence="2 3" key="1">
    <citation type="journal article" date="2015" name="Proc. Natl. Acad. Sci. U.S.A.">
        <title>The resurrection genome of Boea hygrometrica: A blueprint for survival of dehydration.</title>
        <authorList>
            <person name="Xiao L."/>
            <person name="Yang G."/>
            <person name="Zhang L."/>
            <person name="Yang X."/>
            <person name="Zhao S."/>
            <person name="Ji Z."/>
            <person name="Zhou Q."/>
            <person name="Hu M."/>
            <person name="Wang Y."/>
            <person name="Chen M."/>
            <person name="Xu Y."/>
            <person name="Jin H."/>
            <person name="Xiao X."/>
            <person name="Hu G."/>
            <person name="Bao F."/>
            <person name="Hu Y."/>
            <person name="Wan P."/>
            <person name="Li L."/>
            <person name="Deng X."/>
            <person name="Kuang T."/>
            <person name="Xiang C."/>
            <person name="Zhu J.K."/>
            <person name="Oliver M.J."/>
            <person name="He Y."/>
        </authorList>
    </citation>
    <scope>NUCLEOTIDE SEQUENCE [LARGE SCALE GENOMIC DNA]</scope>
    <source>
        <strain evidence="3">cv. XS01</strain>
    </source>
</reference>
<dbReference type="EMBL" id="KV003144">
    <property type="protein sequence ID" value="KZV37348.1"/>
    <property type="molecule type" value="Genomic_DNA"/>
</dbReference>
<dbReference type="PANTHER" id="PTHR31642:SF189">
    <property type="entry name" value="ACYLTRANSFERASE GLAUCE"/>
    <property type="match status" value="1"/>
</dbReference>
<dbReference type="Gene3D" id="3.30.559.10">
    <property type="entry name" value="Chloramphenicol acetyltransferase-like domain"/>
    <property type="match status" value="2"/>
</dbReference>
<dbReference type="InterPro" id="IPR023213">
    <property type="entry name" value="CAT-like_dom_sf"/>
</dbReference>
<accession>A0A2Z7BUJ9</accession>
<keyword evidence="3" id="KW-1185">Reference proteome</keyword>
<dbReference type="PANTHER" id="PTHR31642">
    <property type="entry name" value="TRICHOTHECENE 3-O-ACETYLTRANSFERASE"/>
    <property type="match status" value="1"/>
</dbReference>
<dbReference type="InterPro" id="IPR050317">
    <property type="entry name" value="Plant_Fungal_Acyltransferase"/>
</dbReference>
<dbReference type="AlphaFoldDB" id="A0A2Z7BUJ9"/>
<sequence length="442" mass="49932">MGTLHDSSIQDLNVKVHHSSLILPIKEQEREPIFLSNIDKVLDFTVQTVHFFPANTDFPPEVVAARLKNAIRKLMQGPYDFLAGKLNLNQATGRLEIVCNGCGVRFIEASTKFMLEELGDLAYPNPAYRELIMHNWDNNEGQEQPLCIFQVTSFECGGLALGISTNHALFDGLSFKIFLKNLASQAFDHCDTPLAIKPCHNRRLLAARSPPQVTFPHPEMHKLDLIAEQHPVFASEDEHLDFKIFNLSPNDITYLKQKAKSGCETTKITSFNVVTAHIWRCKALSNSVQNNRERVSKILYAVDIRSRLNPRLPHSYCGNAVLSAYAAAKCMDLEDEPFSKLVNMVSDGAARMTDEYVRSSIDWGEIHRGFPDGEVLISSWWRLGFDEVMYPWGKPTYSCPVVYHRKHIILLFSDVGGGGVNVSVALPAKELKEFEQLFYKYL</sequence>
<evidence type="ECO:0000313" key="2">
    <source>
        <dbReference type="EMBL" id="KZV37348.1"/>
    </source>
</evidence>
<dbReference type="GO" id="GO:0016747">
    <property type="term" value="F:acyltransferase activity, transferring groups other than amino-acyl groups"/>
    <property type="evidence" value="ECO:0007669"/>
    <property type="project" value="TreeGrafter"/>
</dbReference>
<dbReference type="Pfam" id="PF02458">
    <property type="entry name" value="Transferase"/>
    <property type="match status" value="1"/>
</dbReference>
<keyword evidence="2" id="KW-0808">Transferase</keyword>
<organism evidence="2 3">
    <name type="scientific">Dorcoceras hygrometricum</name>
    <dbReference type="NCBI Taxonomy" id="472368"/>
    <lineage>
        <taxon>Eukaryota</taxon>
        <taxon>Viridiplantae</taxon>
        <taxon>Streptophyta</taxon>
        <taxon>Embryophyta</taxon>
        <taxon>Tracheophyta</taxon>
        <taxon>Spermatophyta</taxon>
        <taxon>Magnoliopsida</taxon>
        <taxon>eudicotyledons</taxon>
        <taxon>Gunneridae</taxon>
        <taxon>Pentapetalae</taxon>
        <taxon>asterids</taxon>
        <taxon>lamiids</taxon>
        <taxon>Lamiales</taxon>
        <taxon>Gesneriaceae</taxon>
        <taxon>Didymocarpoideae</taxon>
        <taxon>Trichosporeae</taxon>
        <taxon>Loxocarpinae</taxon>
        <taxon>Dorcoceras</taxon>
    </lineage>
</organism>